<evidence type="ECO:0008006" key="4">
    <source>
        <dbReference type="Google" id="ProtNLM"/>
    </source>
</evidence>
<feature type="transmembrane region" description="Helical" evidence="1">
    <location>
        <begin position="41"/>
        <end position="60"/>
    </location>
</feature>
<gene>
    <name evidence="2" type="ORF">GA0070621_3298</name>
</gene>
<dbReference type="EMBL" id="LT594324">
    <property type="protein sequence ID" value="SBT48891.1"/>
    <property type="molecule type" value="Genomic_DNA"/>
</dbReference>
<evidence type="ECO:0000256" key="1">
    <source>
        <dbReference type="SAM" id="Phobius"/>
    </source>
</evidence>
<dbReference type="AlphaFoldDB" id="A0A1A8ZYD1"/>
<name>A0A1A8ZYD1_9ACTN</name>
<evidence type="ECO:0000313" key="3">
    <source>
        <dbReference type="Proteomes" id="UP000198765"/>
    </source>
</evidence>
<protein>
    <recommendedName>
        <fullName evidence="4">DUF3311 domain-containing protein</fullName>
    </recommendedName>
</protein>
<organism evidence="2 3">
    <name type="scientific">Micromonospora narathiwatensis</name>
    <dbReference type="NCBI Taxonomy" id="299146"/>
    <lineage>
        <taxon>Bacteria</taxon>
        <taxon>Bacillati</taxon>
        <taxon>Actinomycetota</taxon>
        <taxon>Actinomycetes</taxon>
        <taxon>Micromonosporales</taxon>
        <taxon>Micromonosporaceae</taxon>
        <taxon>Micromonospora</taxon>
    </lineage>
</organism>
<keyword evidence="1" id="KW-1133">Transmembrane helix</keyword>
<proteinExistence type="predicted"/>
<accession>A0A1A8ZYD1</accession>
<keyword evidence="3" id="KW-1185">Reference proteome</keyword>
<dbReference type="PATRIC" id="fig|299146.4.peg.3422"/>
<reference evidence="2 3" key="1">
    <citation type="submission" date="2016-06" db="EMBL/GenBank/DDBJ databases">
        <authorList>
            <person name="Kjaerup R.B."/>
            <person name="Dalgaard T.S."/>
            <person name="Juul-Madsen H.R."/>
        </authorList>
    </citation>
    <scope>NUCLEOTIDE SEQUENCE [LARGE SCALE GENOMIC DNA]</scope>
    <source>
        <strain evidence="2 3">DSM 45248</strain>
    </source>
</reference>
<evidence type="ECO:0000313" key="2">
    <source>
        <dbReference type="EMBL" id="SBT48891.1"/>
    </source>
</evidence>
<keyword evidence="1" id="KW-0812">Transmembrane</keyword>
<dbReference type="Proteomes" id="UP000198765">
    <property type="component" value="Chromosome I"/>
</dbReference>
<dbReference type="Pfam" id="PF11755">
    <property type="entry name" value="DUF3311"/>
    <property type="match status" value="1"/>
</dbReference>
<keyword evidence="1" id="KW-0472">Membrane</keyword>
<dbReference type="InterPro" id="IPR021741">
    <property type="entry name" value="DUF3311"/>
</dbReference>
<feature type="transmembrane region" description="Helical" evidence="1">
    <location>
        <begin position="72"/>
        <end position="93"/>
    </location>
</feature>
<sequence>MAVTSGRYLASHDFPEVCHMAAPEPEAPSPARSRATDRSPWNWLLFIPIVVPLIPAFFNADSPRLFGFPRFYWLQLVWILLGVSTTTLVYRLTRKRGDQ</sequence>